<feature type="compositionally biased region" description="Polar residues" evidence="5">
    <location>
        <begin position="1"/>
        <end position="14"/>
    </location>
</feature>
<feature type="compositionally biased region" description="Low complexity" evidence="5">
    <location>
        <begin position="819"/>
        <end position="840"/>
    </location>
</feature>
<gene>
    <name evidence="7" type="ORF">EMH_0026500</name>
</gene>
<feature type="region of interest" description="Disordered" evidence="5">
    <location>
        <begin position="90"/>
        <end position="180"/>
    </location>
</feature>
<dbReference type="InterPro" id="IPR038718">
    <property type="entry name" value="SNF2-like_sf"/>
</dbReference>
<dbReference type="GO" id="GO:0016787">
    <property type="term" value="F:hydrolase activity"/>
    <property type="evidence" value="ECO:0007669"/>
    <property type="project" value="UniProtKB-KW"/>
</dbReference>
<feature type="compositionally biased region" description="Basic and acidic residues" evidence="5">
    <location>
        <begin position="793"/>
        <end position="809"/>
    </location>
</feature>
<evidence type="ECO:0000256" key="3">
    <source>
        <dbReference type="ARBA" id="ARBA00022806"/>
    </source>
</evidence>
<feature type="region of interest" description="Disordered" evidence="5">
    <location>
        <begin position="257"/>
        <end position="277"/>
    </location>
</feature>
<organism evidence="7 8">
    <name type="scientific">Eimeria mitis</name>
    <dbReference type="NCBI Taxonomy" id="44415"/>
    <lineage>
        <taxon>Eukaryota</taxon>
        <taxon>Sar</taxon>
        <taxon>Alveolata</taxon>
        <taxon>Apicomplexa</taxon>
        <taxon>Conoidasida</taxon>
        <taxon>Coccidia</taxon>
        <taxon>Eucoccidiorida</taxon>
        <taxon>Eimeriorina</taxon>
        <taxon>Eimeriidae</taxon>
        <taxon>Eimeria</taxon>
    </lineage>
</organism>
<keyword evidence="3" id="KW-0347">Helicase</keyword>
<name>U6KC26_9EIME</name>
<dbReference type="GO" id="GO:0043596">
    <property type="term" value="C:nuclear replication fork"/>
    <property type="evidence" value="ECO:0007669"/>
    <property type="project" value="TreeGrafter"/>
</dbReference>
<evidence type="ECO:0000313" key="8">
    <source>
        <dbReference type="Proteomes" id="UP000030744"/>
    </source>
</evidence>
<dbReference type="VEuPathDB" id="ToxoDB:EMH_0026500"/>
<dbReference type="InterPro" id="IPR027417">
    <property type="entry name" value="P-loop_NTPase"/>
</dbReference>
<dbReference type="GO" id="GO:0006281">
    <property type="term" value="P:DNA repair"/>
    <property type="evidence" value="ECO:0007669"/>
    <property type="project" value="TreeGrafter"/>
</dbReference>
<dbReference type="RefSeq" id="XP_013358072.1">
    <property type="nucleotide sequence ID" value="XM_013502618.1"/>
</dbReference>
<dbReference type="Pfam" id="PF00176">
    <property type="entry name" value="SNF2-rel_dom"/>
    <property type="match status" value="1"/>
</dbReference>
<evidence type="ECO:0000313" key="7">
    <source>
        <dbReference type="EMBL" id="CDJ35494.1"/>
    </source>
</evidence>
<dbReference type="PANTHER" id="PTHR45766:SF3">
    <property type="entry name" value="DNA ANNEALING HELICASE AND ENDONUCLEASE ZRANB3"/>
    <property type="match status" value="1"/>
</dbReference>
<dbReference type="GO" id="GO:0031297">
    <property type="term" value="P:replication fork processing"/>
    <property type="evidence" value="ECO:0007669"/>
    <property type="project" value="TreeGrafter"/>
</dbReference>
<dbReference type="SMART" id="SM00487">
    <property type="entry name" value="DEXDc"/>
    <property type="match status" value="1"/>
</dbReference>
<feature type="compositionally biased region" description="Low complexity" evidence="5">
    <location>
        <begin position="120"/>
        <end position="148"/>
    </location>
</feature>
<dbReference type="OrthoDB" id="2801544at2759"/>
<evidence type="ECO:0000256" key="2">
    <source>
        <dbReference type="ARBA" id="ARBA00022801"/>
    </source>
</evidence>
<dbReference type="Gene3D" id="3.40.50.10810">
    <property type="entry name" value="Tandem AAA-ATPase domain"/>
    <property type="match status" value="1"/>
</dbReference>
<feature type="region of interest" description="Disordered" evidence="5">
    <location>
        <begin position="1"/>
        <end position="70"/>
    </location>
</feature>
<keyword evidence="2" id="KW-0378">Hydrolase</keyword>
<dbReference type="AlphaFoldDB" id="U6KC26"/>
<evidence type="ECO:0000256" key="5">
    <source>
        <dbReference type="SAM" id="MobiDB-lite"/>
    </source>
</evidence>
<evidence type="ECO:0000256" key="1">
    <source>
        <dbReference type="ARBA" id="ARBA00022741"/>
    </source>
</evidence>
<dbReference type="SUPFAM" id="SSF52540">
    <property type="entry name" value="P-loop containing nucleoside triphosphate hydrolases"/>
    <property type="match status" value="1"/>
</dbReference>
<feature type="compositionally biased region" description="Low complexity" evidence="5">
    <location>
        <begin position="669"/>
        <end position="684"/>
    </location>
</feature>
<evidence type="ECO:0000259" key="6">
    <source>
        <dbReference type="PROSITE" id="PS51192"/>
    </source>
</evidence>
<feature type="compositionally biased region" description="Low complexity" evidence="5">
    <location>
        <begin position="158"/>
        <end position="169"/>
    </location>
</feature>
<feature type="compositionally biased region" description="Low complexity" evidence="5">
    <location>
        <begin position="50"/>
        <end position="62"/>
    </location>
</feature>
<dbReference type="Proteomes" id="UP000030744">
    <property type="component" value="Unassembled WGS sequence"/>
</dbReference>
<dbReference type="GO" id="GO:0005524">
    <property type="term" value="F:ATP binding"/>
    <property type="evidence" value="ECO:0007669"/>
    <property type="project" value="InterPro"/>
</dbReference>
<feature type="domain" description="Helicase ATP-binding" evidence="6">
    <location>
        <begin position="481"/>
        <end position="742"/>
    </location>
</feature>
<feature type="compositionally biased region" description="Low complexity" evidence="5">
    <location>
        <begin position="632"/>
        <end position="648"/>
    </location>
</feature>
<dbReference type="GeneID" id="25377516"/>
<feature type="compositionally biased region" description="Low complexity" evidence="5">
    <location>
        <begin position="257"/>
        <end position="273"/>
    </location>
</feature>
<dbReference type="PANTHER" id="PTHR45766">
    <property type="entry name" value="DNA ANNEALING HELICASE AND ENDONUCLEASE ZRANB3 FAMILY MEMBER"/>
    <property type="match status" value="1"/>
</dbReference>
<accession>U6KC26</accession>
<feature type="compositionally biased region" description="Low complexity" evidence="5">
    <location>
        <begin position="851"/>
        <end position="867"/>
    </location>
</feature>
<proteinExistence type="predicted"/>
<sequence length="867" mass="93648">MLPHTSRQVQDPSSAANAAVAATVAAQSRQQQHQQHQEQQHVRPGHSEPQQSDGQLKSQQQQQHHEGAHCRSGVAADSLLSSFDMFAFNAPKTPQRTTPKKPAPRAKGGSGPHRGSTPVASGSRSSSSSSSRMAGGSCASRSSGLGSSNVDNAATGGSCSSNNNSSSNSRTSAIELQRESELSPGVRLSLEWLEEAERRRGLSSTEVAAAFRCPQCHQFTMTFRSGRYETGMMLASALPRIIQTAAHAYATQQQQKQQRLQQQQQQRQEQQQEGNCSIPDFLRPLSWLPRSDRIKADAALLQQFSDAAIAHAVAVEDSAVCGSEATGGAAAATAAADDGVAAVEDTVGRNAAAIGCSAAPVAAAAAAARGSAQGRAGSRDRLRFVDWSRGFLEAPTDGLKYNDGCVFRLSAYPFILQAAASVCGWAALTPIPSLTLRFFTEVWGPGKFLVTSKERALNVAWWLLPSRLQQHLLPFQWEGVAYALQRGGCAIIGDEMGLGKTVQAIACIAVYRQFPCLIVVPASMRLAWADALEEWLPEYSGPPNLRVLFASGDRPSPGEQHLICLSSFEMASRLYDTLKATQYKLVIVDEAHKLRGPAVPRPAPYTASEALTRPTSSGALPSRDPHLTRPPRQQQQQLQQLQQQQQRQLQRKAQHFQTHESVHFSMPNQSQQQQQQQQQQRQQSELSPRKRKNWRPPGSGQEVNKKVLDLVKGSRHALLLSGTPSVKLPADLFPLVDALLPPLEQEAAVERRQQQLQQWGQLELAAAAAAAATFATATAAAAAAAVPSAEAETPEKDGTEKPAHTEGDGASRGIVRSPWSEATAAWRTASAAAAAAAAAARGRRRQRRGEQLQQQQQQQQQQQRQQT</sequence>
<feature type="region of interest" description="Disordered" evidence="5">
    <location>
        <begin position="786"/>
        <end position="867"/>
    </location>
</feature>
<dbReference type="InterPro" id="IPR014001">
    <property type="entry name" value="Helicase_ATP-bd"/>
</dbReference>
<dbReference type="EMBL" id="HG688579">
    <property type="protein sequence ID" value="CDJ35494.1"/>
    <property type="molecule type" value="Genomic_DNA"/>
</dbReference>
<keyword evidence="1" id="KW-0547">Nucleotide-binding</keyword>
<feature type="region of interest" description="Disordered" evidence="5">
    <location>
        <begin position="596"/>
        <end position="704"/>
    </location>
</feature>
<reference evidence="7" key="2">
    <citation type="submission" date="2013-10" db="EMBL/GenBank/DDBJ databases">
        <authorList>
            <person name="Aslett M."/>
        </authorList>
    </citation>
    <scope>NUCLEOTIDE SEQUENCE [LARGE SCALE GENOMIC DNA]</scope>
    <source>
        <strain evidence="7">Houghton</strain>
    </source>
</reference>
<evidence type="ECO:0000256" key="4">
    <source>
        <dbReference type="ARBA" id="ARBA00022840"/>
    </source>
</evidence>
<reference evidence="7" key="1">
    <citation type="submission" date="2013-10" db="EMBL/GenBank/DDBJ databases">
        <title>Genomic analysis of the causative agents of coccidiosis in chickens.</title>
        <authorList>
            <person name="Reid A.J."/>
            <person name="Blake D."/>
            <person name="Billington K."/>
            <person name="Browne H."/>
            <person name="Dunn M."/>
            <person name="Hung S."/>
            <person name="Kawahara F."/>
            <person name="Miranda-Saavedra D."/>
            <person name="Mourier T."/>
            <person name="Nagra H."/>
            <person name="Otto T.D."/>
            <person name="Rawlings N."/>
            <person name="Sanchez A."/>
            <person name="Sanders M."/>
            <person name="Subramaniam C."/>
            <person name="Tay Y."/>
            <person name="Dear P."/>
            <person name="Doerig C."/>
            <person name="Gruber A."/>
            <person name="Parkinson J."/>
            <person name="Shirley M."/>
            <person name="Wan K.L."/>
            <person name="Berriman M."/>
            <person name="Tomley F."/>
            <person name="Pain A."/>
        </authorList>
    </citation>
    <scope>NUCLEOTIDE SEQUENCE [LARGE SCALE GENOMIC DNA]</scope>
    <source>
        <strain evidence="7">Houghton</strain>
    </source>
</reference>
<keyword evidence="8" id="KW-1185">Reference proteome</keyword>
<dbReference type="InterPro" id="IPR000330">
    <property type="entry name" value="SNF2_N"/>
</dbReference>
<keyword evidence="4" id="KW-0067">ATP-binding</keyword>
<dbReference type="PROSITE" id="PS51192">
    <property type="entry name" value="HELICASE_ATP_BIND_1"/>
    <property type="match status" value="1"/>
</dbReference>
<protein>
    <recommendedName>
        <fullName evidence="6">Helicase ATP-binding domain-containing protein</fullName>
    </recommendedName>
</protein>
<feature type="compositionally biased region" description="Low complexity" evidence="5">
    <location>
        <begin position="15"/>
        <end position="34"/>
    </location>
</feature>